<evidence type="ECO:0000256" key="2">
    <source>
        <dbReference type="ARBA" id="ARBA00012251"/>
    </source>
</evidence>
<keyword evidence="7" id="KW-0833">Ubl conjugation pathway</keyword>
<dbReference type="CDD" id="cd20335">
    <property type="entry name" value="BRcat_RBR"/>
    <property type="match status" value="1"/>
</dbReference>
<keyword evidence="13" id="KW-1185">Reference proteome</keyword>
<evidence type="ECO:0000256" key="8">
    <source>
        <dbReference type="ARBA" id="ARBA00022833"/>
    </source>
</evidence>
<dbReference type="InterPro" id="IPR013083">
    <property type="entry name" value="Znf_RING/FYVE/PHD"/>
</dbReference>
<name>A0ABR2KI91_9EUKA</name>
<evidence type="ECO:0000256" key="6">
    <source>
        <dbReference type="ARBA" id="ARBA00022771"/>
    </source>
</evidence>
<dbReference type="PROSITE" id="PS50089">
    <property type="entry name" value="ZF_RING_2"/>
    <property type="match status" value="1"/>
</dbReference>
<dbReference type="SUPFAM" id="SSF57850">
    <property type="entry name" value="RING/U-box"/>
    <property type="match status" value="3"/>
</dbReference>
<proteinExistence type="predicted"/>
<reference evidence="12 13" key="1">
    <citation type="submission" date="2024-04" db="EMBL/GenBank/DDBJ databases">
        <title>Tritrichomonas musculus Genome.</title>
        <authorList>
            <person name="Alves-Ferreira E."/>
            <person name="Grigg M."/>
            <person name="Lorenzi H."/>
            <person name="Galac M."/>
        </authorList>
    </citation>
    <scope>NUCLEOTIDE SEQUENCE [LARGE SCALE GENOMIC DNA]</scope>
    <source>
        <strain evidence="12 13">EAF2021</strain>
    </source>
</reference>
<dbReference type="Pfam" id="PF22191">
    <property type="entry name" value="IBR_1"/>
    <property type="match status" value="1"/>
</dbReference>
<dbReference type="Proteomes" id="UP001470230">
    <property type="component" value="Unassembled WGS sequence"/>
</dbReference>
<keyword evidence="6 9" id="KW-0863">Zinc-finger</keyword>
<accession>A0ABR2KI91</accession>
<dbReference type="SMART" id="SM00647">
    <property type="entry name" value="IBR"/>
    <property type="match status" value="2"/>
</dbReference>
<dbReference type="Gene3D" id="3.30.40.10">
    <property type="entry name" value="Zinc/RING finger domain, C3HC4 (zinc finger)"/>
    <property type="match status" value="1"/>
</dbReference>
<keyword evidence="4" id="KW-0479">Metal-binding</keyword>
<dbReference type="EMBL" id="JAPFFF010000004">
    <property type="protein sequence ID" value="KAK8890827.1"/>
    <property type="molecule type" value="Genomic_DNA"/>
</dbReference>
<dbReference type="InterPro" id="IPR001841">
    <property type="entry name" value="Znf_RING"/>
</dbReference>
<organism evidence="12 13">
    <name type="scientific">Tritrichomonas musculus</name>
    <dbReference type="NCBI Taxonomy" id="1915356"/>
    <lineage>
        <taxon>Eukaryota</taxon>
        <taxon>Metamonada</taxon>
        <taxon>Parabasalia</taxon>
        <taxon>Tritrichomonadida</taxon>
        <taxon>Tritrichomonadidae</taxon>
        <taxon>Tritrichomonas</taxon>
    </lineage>
</organism>
<dbReference type="InterPro" id="IPR044066">
    <property type="entry name" value="TRIAD_supradom"/>
</dbReference>
<evidence type="ECO:0000313" key="12">
    <source>
        <dbReference type="EMBL" id="KAK8890827.1"/>
    </source>
</evidence>
<comment type="caution">
    <text evidence="12">The sequence shown here is derived from an EMBL/GenBank/DDBJ whole genome shotgun (WGS) entry which is preliminary data.</text>
</comment>
<dbReference type="PROSITE" id="PS51873">
    <property type="entry name" value="TRIAD"/>
    <property type="match status" value="1"/>
</dbReference>
<evidence type="ECO:0000259" key="10">
    <source>
        <dbReference type="PROSITE" id="PS50089"/>
    </source>
</evidence>
<evidence type="ECO:0000256" key="1">
    <source>
        <dbReference type="ARBA" id="ARBA00001798"/>
    </source>
</evidence>
<dbReference type="InterPro" id="IPR002867">
    <property type="entry name" value="IBR_dom"/>
</dbReference>
<comment type="catalytic activity">
    <reaction evidence="1">
        <text>[E2 ubiquitin-conjugating enzyme]-S-ubiquitinyl-L-cysteine + [acceptor protein]-L-lysine = [E2 ubiquitin-conjugating enzyme]-L-cysteine + [acceptor protein]-N(6)-ubiquitinyl-L-lysine.</text>
        <dbReference type="EC" id="2.3.2.31"/>
    </reaction>
</comment>
<dbReference type="PANTHER" id="PTHR11685">
    <property type="entry name" value="RBR FAMILY RING FINGER AND IBR DOMAIN-CONTAINING"/>
    <property type="match status" value="1"/>
</dbReference>
<keyword evidence="8" id="KW-0862">Zinc</keyword>
<evidence type="ECO:0000256" key="7">
    <source>
        <dbReference type="ARBA" id="ARBA00022786"/>
    </source>
</evidence>
<feature type="domain" description="RING-type" evidence="10">
    <location>
        <begin position="132"/>
        <end position="175"/>
    </location>
</feature>
<evidence type="ECO:0000256" key="4">
    <source>
        <dbReference type="ARBA" id="ARBA00022723"/>
    </source>
</evidence>
<evidence type="ECO:0000256" key="5">
    <source>
        <dbReference type="ARBA" id="ARBA00022737"/>
    </source>
</evidence>
<evidence type="ECO:0000259" key="11">
    <source>
        <dbReference type="PROSITE" id="PS51873"/>
    </source>
</evidence>
<dbReference type="Pfam" id="PF01485">
    <property type="entry name" value="IBR"/>
    <property type="match status" value="1"/>
</dbReference>
<evidence type="ECO:0000256" key="3">
    <source>
        <dbReference type="ARBA" id="ARBA00022679"/>
    </source>
</evidence>
<keyword evidence="5" id="KW-0677">Repeat</keyword>
<dbReference type="Gene3D" id="1.20.120.1750">
    <property type="match status" value="1"/>
</dbReference>
<keyword evidence="3" id="KW-0808">Transferase</keyword>
<dbReference type="EC" id="2.3.2.31" evidence="2"/>
<sequence length="507" mass="59002">MEFNPNFQEFDKYGICTQPEEAVDLFVSININDKEEVLPIQQQTVFTNIANDDQVFESIMRECRSISESLNVHPYIAFMLLESQNWNVHLVYENWSTMHDSMLAELGVQLSNANEDPSLRHANFPDEEEIECEVCYDTFHASEMWCLPCGHVFCADCWRTHVNTHVASGQHLISCQQSGCKRKLPPNSVEMLCGKKVYNDFLRYLMDTTVSLADTLTICPSRNCNKPVNVLSTGLCNVLKCVCGHEFCSLCKSPSHAPANCVEKTFWGSITGDEIMKQRLLGENVKICPNCKAIIEKNGGCNHMTCQHCHHEFCWMCGKEWKSHPQTYYECKAYRKEDDPYLKKPDNINKELLEPYHDKFVHLDLENKSLFDKIEKNADSISLRIKQRNESDRQVVIDLLRLIYWTKENFRWSQVHLFNLRYQDVKNARTEDQLNIQKYPYSKKYLFFKIALADAETAVQKVMDILFKDSGKDLTIPKLLKYSKQIRLYRESLLKQCDPHYENLANN</sequence>
<gene>
    <name evidence="12" type="ORF">M9Y10_028026</name>
</gene>
<dbReference type="InterPro" id="IPR031127">
    <property type="entry name" value="E3_UB_ligase_RBR"/>
</dbReference>
<evidence type="ECO:0000256" key="9">
    <source>
        <dbReference type="PROSITE-ProRule" id="PRU00175"/>
    </source>
</evidence>
<protein>
    <recommendedName>
        <fullName evidence="2">RBR-type E3 ubiquitin transferase</fullName>
        <ecNumber evidence="2">2.3.2.31</ecNumber>
    </recommendedName>
</protein>
<evidence type="ECO:0000313" key="13">
    <source>
        <dbReference type="Proteomes" id="UP001470230"/>
    </source>
</evidence>
<feature type="domain" description="RING-type" evidence="11">
    <location>
        <begin position="128"/>
        <end position="335"/>
    </location>
</feature>